<dbReference type="AlphaFoldDB" id="A0A7X2MWH6"/>
<dbReference type="PROSITE" id="PS51462">
    <property type="entry name" value="NUDIX"/>
    <property type="match status" value="1"/>
</dbReference>
<gene>
    <name evidence="2" type="ORF">FYJ33_02700</name>
</gene>
<name>A0A7X2MWH6_9CLOT</name>
<dbReference type="Gene3D" id="3.90.79.10">
    <property type="entry name" value="Nucleoside Triphosphate Pyrophosphohydrolase"/>
    <property type="match status" value="1"/>
</dbReference>
<dbReference type="Proteomes" id="UP000460287">
    <property type="component" value="Unassembled WGS sequence"/>
</dbReference>
<reference evidence="2 3" key="1">
    <citation type="submission" date="2019-08" db="EMBL/GenBank/DDBJ databases">
        <title>In-depth cultivation of the pig gut microbiome towards novel bacterial diversity and tailored functional studies.</title>
        <authorList>
            <person name="Wylensek D."/>
            <person name="Hitch T.C.A."/>
            <person name="Clavel T."/>
        </authorList>
    </citation>
    <scope>NUCLEOTIDE SEQUENCE [LARGE SCALE GENOMIC DNA]</scope>
    <source>
        <strain evidence="2 3">WCA-383-APC-5B</strain>
    </source>
</reference>
<dbReference type="CDD" id="cd02883">
    <property type="entry name" value="NUDIX_Hydrolase"/>
    <property type="match status" value="1"/>
</dbReference>
<proteinExistence type="predicted"/>
<accession>A0A7X2MWH6</accession>
<organism evidence="2 3">
    <name type="scientific">Inconstantimicrobium porci</name>
    <dbReference type="NCBI Taxonomy" id="2652291"/>
    <lineage>
        <taxon>Bacteria</taxon>
        <taxon>Bacillati</taxon>
        <taxon>Bacillota</taxon>
        <taxon>Clostridia</taxon>
        <taxon>Eubacteriales</taxon>
        <taxon>Clostridiaceae</taxon>
        <taxon>Inconstantimicrobium</taxon>
    </lineage>
</organism>
<evidence type="ECO:0000313" key="3">
    <source>
        <dbReference type="Proteomes" id="UP000460287"/>
    </source>
</evidence>
<evidence type="ECO:0000313" key="2">
    <source>
        <dbReference type="EMBL" id="MSR90349.1"/>
    </source>
</evidence>
<dbReference type="RefSeq" id="WP_154530237.1">
    <property type="nucleotide sequence ID" value="NZ_VULX01000002.1"/>
</dbReference>
<evidence type="ECO:0000259" key="1">
    <source>
        <dbReference type="PROSITE" id="PS51462"/>
    </source>
</evidence>
<dbReference type="SUPFAM" id="SSF55811">
    <property type="entry name" value="Nudix"/>
    <property type="match status" value="1"/>
</dbReference>
<keyword evidence="3" id="KW-1185">Reference proteome</keyword>
<dbReference type="EMBL" id="VULX01000002">
    <property type="protein sequence ID" value="MSR90349.1"/>
    <property type="molecule type" value="Genomic_DNA"/>
</dbReference>
<dbReference type="InterPro" id="IPR015797">
    <property type="entry name" value="NUDIX_hydrolase-like_dom_sf"/>
</dbReference>
<dbReference type="Pfam" id="PF00293">
    <property type="entry name" value="NUDIX"/>
    <property type="match status" value="1"/>
</dbReference>
<sequence length="106" mass="12017">MQEVFVKPAVGAIIERNVNGKDCILIQKRYKEGDTDKLLEIPAGKIIEYEDIFQALRREIREKTGLKIKEIKGEGDVKVSKVNDYTITSFMPFCVSQNLCGGYSLM</sequence>
<protein>
    <submittedName>
        <fullName evidence="2">NUDIX domain-containing protein</fullName>
    </submittedName>
</protein>
<dbReference type="InterPro" id="IPR000086">
    <property type="entry name" value="NUDIX_hydrolase_dom"/>
</dbReference>
<feature type="domain" description="Nudix hydrolase" evidence="1">
    <location>
        <begin position="5"/>
        <end position="106"/>
    </location>
</feature>
<comment type="caution">
    <text evidence="2">The sequence shown here is derived from an EMBL/GenBank/DDBJ whole genome shotgun (WGS) entry which is preliminary data.</text>
</comment>